<evidence type="ECO:0000313" key="1">
    <source>
        <dbReference type="EMBL" id="PWJ13598.1"/>
    </source>
</evidence>
<dbReference type="RefSeq" id="WP_109726198.1">
    <property type="nucleotide sequence ID" value="NZ_QGDI01000004.1"/>
</dbReference>
<dbReference type="OrthoDB" id="1821614at2"/>
<dbReference type="Proteomes" id="UP000245720">
    <property type="component" value="Unassembled WGS sequence"/>
</dbReference>
<proteinExistence type="predicted"/>
<name>A0A315Y2E5_RUMFL</name>
<dbReference type="AlphaFoldDB" id="A0A315Y2E5"/>
<sequence length="319" mass="36522">MNKAIIISGAAVAVIAASAVGYTYYMTHPSVECTTDSFSFKVPRGFKLDDNESIHDINGQMYKYGFGGDIAICELNSNQTPRAYAESFGEDDAEREKIDGTPLECYNIEHNTKHEKENVYLTGTDTYFLVMETDNSFINGFLGDMAMKNIVKTVKYTSDYRLADLPDEYDNEYFHISTGGKYSFSDFEYKDEGLLAGQTIRYRESDDKDKGIYPVLSIGVNGSGNAENNAEKYDERYESKINDPEHFHNVVRDKQELFGYEAEHVHFEHYDDYKGTPFTQVYDTKSFIKDGHTYYVNMNYIKDRDEADVQEMLDCISIK</sequence>
<accession>A0A315Y2E5</accession>
<organism evidence="1 2">
    <name type="scientific">Ruminococcus flavefaciens</name>
    <dbReference type="NCBI Taxonomy" id="1265"/>
    <lineage>
        <taxon>Bacteria</taxon>
        <taxon>Bacillati</taxon>
        <taxon>Bacillota</taxon>
        <taxon>Clostridia</taxon>
        <taxon>Eubacteriales</taxon>
        <taxon>Oscillospiraceae</taxon>
        <taxon>Ruminococcus</taxon>
    </lineage>
</organism>
<reference evidence="1 2" key="1">
    <citation type="submission" date="2018-05" db="EMBL/GenBank/DDBJ databases">
        <title>The Hungate 1000. A catalogue of reference genomes from the rumen microbiome.</title>
        <authorList>
            <person name="Kelly W."/>
        </authorList>
    </citation>
    <scope>NUCLEOTIDE SEQUENCE [LARGE SCALE GENOMIC DNA]</scope>
    <source>
        <strain evidence="1 2">SAb67</strain>
    </source>
</reference>
<dbReference type="EMBL" id="QGDI01000004">
    <property type="protein sequence ID" value="PWJ13598.1"/>
    <property type="molecule type" value="Genomic_DNA"/>
</dbReference>
<protein>
    <submittedName>
        <fullName evidence="1">Uncharacterized protein</fullName>
    </submittedName>
</protein>
<evidence type="ECO:0000313" key="2">
    <source>
        <dbReference type="Proteomes" id="UP000245720"/>
    </source>
</evidence>
<gene>
    <name evidence="1" type="ORF">IE37_01406</name>
</gene>
<comment type="caution">
    <text evidence="1">The sequence shown here is derived from an EMBL/GenBank/DDBJ whole genome shotgun (WGS) entry which is preliminary data.</text>
</comment>